<dbReference type="GO" id="GO:0001725">
    <property type="term" value="C:stress fiber"/>
    <property type="evidence" value="ECO:0007669"/>
    <property type="project" value="TreeGrafter"/>
</dbReference>
<keyword evidence="6" id="KW-1185">Reference proteome</keyword>
<dbReference type="VEuPathDB" id="VectorBase:GAUT046788"/>
<dbReference type="Gene3D" id="2.30.42.10">
    <property type="match status" value="1"/>
</dbReference>
<dbReference type="GO" id="GO:0005912">
    <property type="term" value="C:adherens junction"/>
    <property type="evidence" value="ECO:0007669"/>
    <property type="project" value="TreeGrafter"/>
</dbReference>
<dbReference type="GO" id="GO:0003779">
    <property type="term" value="F:actin binding"/>
    <property type="evidence" value="ECO:0007669"/>
    <property type="project" value="TreeGrafter"/>
</dbReference>
<organism evidence="5 6">
    <name type="scientific">Glossina austeni</name>
    <name type="common">Savannah tsetse fly</name>
    <dbReference type="NCBI Taxonomy" id="7395"/>
    <lineage>
        <taxon>Eukaryota</taxon>
        <taxon>Metazoa</taxon>
        <taxon>Ecdysozoa</taxon>
        <taxon>Arthropoda</taxon>
        <taxon>Hexapoda</taxon>
        <taxon>Insecta</taxon>
        <taxon>Pterygota</taxon>
        <taxon>Neoptera</taxon>
        <taxon>Endopterygota</taxon>
        <taxon>Diptera</taxon>
        <taxon>Brachycera</taxon>
        <taxon>Muscomorpha</taxon>
        <taxon>Hippoboscoidea</taxon>
        <taxon>Glossinidae</taxon>
        <taxon>Glossina</taxon>
    </lineage>
</organism>
<evidence type="ECO:0000256" key="2">
    <source>
        <dbReference type="ARBA" id="ARBA00022490"/>
    </source>
</evidence>
<evidence type="ECO:0000313" key="6">
    <source>
        <dbReference type="Proteomes" id="UP000078200"/>
    </source>
</evidence>
<keyword evidence="3" id="KW-0479">Metal-binding</keyword>
<dbReference type="GO" id="GO:0030036">
    <property type="term" value="P:actin cytoskeleton organization"/>
    <property type="evidence" value="ECO:0007669"/>
    <property type="project" value="TreeGrafter"/>
</dbReference>
<evidence type="ECO:0000256" key="3">
    <source>
        <dbReference type="ARBA" id="ARBA00023038"/>
    </source>
</evidence>
<dbReference type="SUPFAM" id="SSF50156">
    <property type="entry name" value="PDZ domain-like"/>
    <property type="match status" value="1"/>
</dbReference>
<dbReference type="PANTHER" id="PTHR24214:SF38">
    <property type="entry name" value="PDZ AND LIM DOMAIN PROTEIN ZASP-RELATED"/>
    <property type="match status" value="1"/>
</dbReference>
<protein>
    <submittedName>
        <fullName evidence="5">PDZ domain-containing protein</fullName>
    </submittedName>
</protein>
<evidence type="ECO:0000259" key="4">
    <source>
        <dbReference type="PROSITE" id="PS50106"/>
    </source>
</evidence>
<dbReference type="GO" id="GO:0051371">
    <property type="term" value="F:muscle alpha-actinin binding"/>
    <property type="evidence" value="ECO:0007669"/>
    <property type="project" value="TreeGrafter"/>
</dbReference>
<dbReference type="GO" id="GO:0031941">
    <property type="term" value="C:filamentous actin"/>
    <property type="evidence" value="ECO:0007669"/>
    <property type="project" value="TreeGrafter"/>
</dbReference>
<dbReference type="EnsemblMetazoa" id="GAUT046788-RA">
    <property type="protein sequence ID" value="GAUT046788-PA"/>
    <property type="gene ID" value="GAUT046788"/>
</dbReference>
<proteinExistence type="predicted"/>
<dbReference type="GO" id="GO:0030018">
    <property type="term" value="C:Z disc"/>
    <property type="evidence" value="ECO:0007669"/>
    <property type="project" value="TreeGrafter"/>
</dbReference>
<dbReference type="SMART" id="SM00228">
    <property type="entry name" value="PDZ"/>
    <property type="match status" value="1"/>
</dbReference>
<dbReference type="AlphaFoldDB" id="A0A1A9VT88"/>
<dbReference type="InterPro" id="IPR050604">
    <property type="entry name" value="PDZ-LIM_domain"/>
</dbReference>
<feature type="domain" description="PDZ" evidence="4">
    <location>
        <begin position="152"/>
        <end position="209"/>
    </location>
</feature>
<comment type="subcellular location">
    <subcellularLocation>
        <location evidence="1">Cytoplasm</location>
    </subcellularLocation>
</comment>
<dbReference type="Pfam" id="PF00595">
    <property type="entry name" value="PDZ"/>
    <property type="match status" value="1"/>
</dbReference>
<name>A0A1A9VT88_GLOAU</name>
<dbReference type="InterPro" id="IPR001478">
    <property type="entry name" value="PDZ"/>
</dbReference>
<sequence>MQKAKTEGSLFHIMVMATIPTHNTGSFMLLNVLWNAGNKSKDAHSKRPLTAITVKQRRKARATFDEISKITILARTSTHFEIIHYARSRDKKKPVSVYIKYPATPLPNVLLKTKNFGFRGTYLRLRRCDLSSAKSLHEVGLAHALVTKMLIVEVYPVNGGSLAEQAGLMPGDSVIKINDVDVFNLRHKEAQDVVVRSGNNFVMTVQRGGSTWRPQVTPTGQLPQPNSPYLQTVTKTSLAHKQLESQHVGCGYNNAAKPFKNNKIEYT</sequence>
<accession>A0A1A9VT88</accession>
<dbReference type="PROSITE" id="PS50106">
    <property type="entry name" value="PDZ"/>
    <property type="match status" value="1"/>
</dbReference>
<dbReference type="PANTHER" id="PTHR24214">
    <property type="entry name" value="PDZ AND LIM DOMAIN PROTEIN ZASP"/>
    <property type="match status" value="1"/>
</dbReference>
<evidence type="ECO:0000313" key="5">
    <source>
        <dbReference type="EnsemblMetazoa" id="GAUT046788-PA"/>
    </source>
</evidence>
<dbReference type="InterPro" id="IPR036034">
    <property type="entry name" value="PDZ_sf"/>
</dbReference>
<keyword evidence="2" id="KW-0963">Cytoplasm</keyword>
<dbReference type="STRING" id="7395.A0A1A9VT88"/>
<dbReference type="Proteomes" id="UP000078200">
    <property type="component" value="Unassembled WGS sequence"/>
</dbReference>
<keyword evidence="3" id="KW-0862">Zinc</keyword>
<dbReference type="GO" id="GO:0061061">
    <property type="term" value="P:muscle structure development"/>
    <property type="evidence" value="ECO:0007669"/>
    <property type="project" value="TreeGrafter"/>
</dbReference>
<keyword evidence="3" id="KW-0440">LIM domain</keyword>
<reference evidence="5" key="1">
    <citation type="submission" date="2020-05" db="UniProtKB">
        <authorList>
            <consortium name="EnsemblMetazoa"/>
        </authorList>
    </citation>
    <scope>IDENTIFICATION</scope>
    <source>
        <strain evidence="5">TTRI</strain>
    </source>
</reference>
<evidence type="ECO:0000256" key="1">
    <source>
        <dbReference type="ARBA" id="ARBA00004496"/>
    </source>
</evidence>